<dbReference type="CDD" id="cd07153">
    <property type="entry name" value="Fur_like"/>
    <property type="match status" value="1"/>
</dbReference>
<comment type="subcellular location">
    <subcellularLocation>
        <location evidence="1">Cytoplasm</location>
    </subcellularLocation>
</comment>
<feature type="binding site" evidence="11">
    <location>
        <position position="99"/>
    </location>
    <ligand>
        <name>Zn(2+)</name>
        <dbReference type="ChEBI" id="CHEBI:29105"/>
    </ligand>
</feature>
<evidence type="ECO:0000313" key="13">
    <source>
        <dbReference type="Proteomes" id="UP000586827"/>
    </source>
</evidence>
<evidence type="ECO:0000256" key="4">
    <source>
        <dbReference type="ARBA" id="ARBA00022490"/>
    </source>
</evidence>
<dbReference type="RefSeq" id="WP_067520773.1">
    <property type="nucleotide sequence ID" value="NZ_JABELX010000001.1"/>
</dbReference>
<dbReference type="InterPro" id="IPR002481">
    <property type="entry name" value="FUR"/>
</dbReference>
<keyword evidence="13" id="KW-1185">Reference proteome</keyword>
<dbReference type="SUPFAM" id="SSF46785">
    <property type="entry name" value="Winged helix' DNA-binding domain"/>
    <property type="match status" value="1"/>
</dbReference>
<dbReference type="PANTHER" id="PTHR33202:SF2">
    <property type="entry name" value="FERRIC UPTAKE REGULATION PROTEIN"/>
    <property type="match status" value="1"/>
</dbReference>
<evidence type="ECO:0000256" key="2">
    <source>
        <dbReference type="ARBA" id="ARBA00007957"/>
    </source>
</evidence>
<evidence type="ECO:0000256" key="7">
    <source>
        <dbReference type="ARBA" id="ARBA00022833"/>
    </source>
</evidence>
<dbReference type="GO" id="GO:0045892">
    <property type="term" value="P:negative regulation of DNA-templated transcription"/>
    <property type="evidence" value="ECO:0007669"/>
    <property type="project" value="TreeGrafter"/>
</dbReference>
<organism evidence="12 13">
    <name type="scientific">Nocardia uniformis</name>
    <dbReference type="NCBI Taxonomy" id="53432"/>
    <lineage>
        <taxon>Bacteria</taxon>
        <taxon>Bacillati</taxon>
        <taxon>Actinomycetota</taxon>
        <taxon>Actinomycetes</taxon>
        <taxon>Mycobacteriales</taxon>
        <taxon>Nocardiaceae</taxon>
        <taxon>Nocardia</taxon>
    </lineage>
</organism>
<name>A0A849C5Z4_9NOCA</name>
<evidence type="ECO:0000256" key="11">
    <source>
        <dbReference type="PIRSR" id="PIRSR602481-1"/>
    </source>
</evidence>
<dbReference type="EMBL" id="JABELX010000001">
    <property type="protein sequence ID" value="NNH68391.1"/>
    <property type="molecule type" value="Genomic_DNA"/>
</dbReference>
<feature type="binding site" evidence="11">
    <location>
        <position position="139"/>
    </location>
    <ligand>
        <name>Zn(2+)</name>
        <dbReference type="ChEBI" id="CHEBI:29105"/>
    </ligand>
</feature>
<dbReference type="Gene3D" id="1.10.10.10">
    <property type="entry name" value="Winged helix-like DNA-binding domain superfamily/Winged helix DNA-binding domain"/>
    <property type="match status" value="1"/>
</dbReference>
<dbReference type="Gene3D" id="3.30.1490.190">
    <property type="match status" value="1"/>
</dbReference>
<dbReference type="GO" id="GO:0008270">
    <property type="term" value="F:zinc ion binding"/>
    <property type="evidence" value="ECO:0007669"/>
    <property type="project" value="TreeGrafter"/>
</dbReference>
<keyword evidence="6 11" id="KW-0479">Metal-binding</keyword>
<protein>
    <submittedName>
        <fullName evidence="12">Transcriptional repressor</fullName>
    </submittedName>
</protein>
<keyword evidence="5" id="KW-0678">Repressor</keyword>
<dbReference type="InterPro" id="IPR036390">
    <property type="entry name" value="WH_DNA-bd_sf"/>
</dbReference>
<evidence type="ECO:0000256" key="6">
    <source>
        <dbReference type="ARBA" id="ARBA00022723"/>
    </source>
</evidence>
<evidence type="ECO:0000256" key="3">
    <source>
        <dbReference type="ARBA" id="ARBA00011738"/>
    </source>
</evidence>
<feature type="binding site" evidence="11">
    <location>
        <position position="96"/>
    </location>
    <ligand>
        <name>Zn(2+)</name>
        <dbReference type="ChEBI" id="CHEBI:29105"/>
    </ligand>
</feature>
<accession>A0A849C5Z4</accession>
<comment type="similarity">
    <text evidence="2">Belongs to the Fur family.</text>
</comment>
<sequence>MPTSDRSAENAAVRHRWTTRTRAVLEALRRNDRFRTPQQIYDEMRSAAAVSMGVTTLYRILHKLEEQQLVETQRGEGGELLYRAYDGSATHHNLVCRGCGHAERFTVESLGHQTGRVAQRFQFSDVNYRLDVYGTCRDCNQPSE</sequence>
<evidence type="ECO:0000256" key="10">
    <source>
        <dbReference type="ARBA" id="ARBA00023163"/>
    </source>
</evidence>
<keyword evidence="8" id="KW-0805">Transcription regulation</keyword>
<evidence type="ECO:0000256" key="1">
    <source>
        <dbReference type="ARBA" id="ARBA00004496"/>
    </source>
</evidence>
<comment type="cofactor">
    <cofactor evidence="11">
        <name>Zn(2+)</name>
        <dbReference type="ChEBI" id="CHEBI:29105"/>
    </cofactor>
    <text evidence="11">Binds 1 zinc ion per subunit.</text>
</comment>
<dbReference type="AlphaFoldDB" id="A0A849C5Z4"/>
<dbReference type="Pfam" id="PF01475">
    <property type="entry name" value="FUR"/>
    <property type="match status" value="1"/>
</dbReference>
<keyword evidence="7 11" id="KW-0862">Zinc</keyword>
<dbReference type="InterPro" id="IPR043135">
    <property type="entry name" value="Fur_C"/>
</dbReference>
<dbReference type="PANTHER" id="PTHR33202">
    <property type="entry name" value="ZINC UPTAKE REGULATION PROTEIN"/>
    <property type="match status" value="1"/>
</dbReference>
<comment type="subunit">
    <text evidence="3">Homodimer.</text>
</comment>
<keyword evidence="9" id="KW-0238">DNA-binding</keyword>
<proteinExistence type="inferred from homology"/>
<feature type="binding site" evidence="11">
    <location>
        <position position="136"/>
    </location>
    <ligand>
        <name>Zn(2+)</name>
        <dbReference type="ChEBI" id="CHEBI:29105"/>
    </ligand>
</feature>
<dbReference type="GO" id="GO:0003700">
    <property type="term" value="F:DNA-binding transcription factor activity"/>
    <property type="evidence" value="ECO:0007669"/>
    <property type="project" value="InterPro"/>
</dbReference>
<evidence type="ECO:0000256" key="8">
    <source>
        <dbReference type="ARBA" id="ARBA00023015"/>
    </source>
</evidence>
<dbReference type="InterPro" id="IPR036388">
    <property type="entry name" value="WH-like_DNA-bd_sf"/>
</dbReference>
<dbReference type="GO" id="GO:1900376">
    <property type="term" value="P:regulation of secondary metabolite biosynthetic process"/>
    <property type="evidence" value="ECO:0007669"/>
    <property type="project" value="TreeGrafter"/>
</dbReference>
<evidence type="ECO:0000256" key="9">
    <source>
        <dbReference type="ARBA" id="ARBA00023125"/>
    </source>
</evidence>
<keyword evidence="10" id="KW-0804">Transcription</keyword>
<dbReference type="GO" id="GO:0000976">
    <property type="term" value="F:transcription cis-regulatory region binding"/>
    <property type="evidence" value="ECO:0007669"/>
    <property type="project" value="TreeGrafter"/>
</dbReference>
<gene>
    <name evidence="12" type="ORF">HLB23_00575</name>
</gene>
<comment type="caution">
    <text evidence="12">The sequence shown here is derived from an EMBL/GenBank/DDBJ whole genome shotgun (WGS) entry which is preliminary data.</text>
</comment>
<dbReference type="Proteomes" id="UP000586827">
    <property type="component" value="Unassembled WGS sequence"/>
</dbReference>
<keyword evidence="4" id="KW-0963">Cytoplasm</keyword>
<evidence type="ECO:0000313" key="12">
    <source>
        <dbReference type="EMBL" id="NNH68391.1"/>
    </source>
</evidence>
<dbReference type="GO" id="GO:0005829">
    <property type="term" value="C:cytosol"/>
    <property type="evidence" value="ECO:0007669"/>
    <property type="project" value="TreeGrafter"/>
</dbReference>
<evidence type="ECO:0000256" key="5">
    <source>
        <dbReference type="ARBA" id="ARBA00022491"/>
    </source>
</evidence>
<reference evidence="12 13" key="1">
    <citation type="submission" date="2020-05" db="EMBL/GenBank/DDBJ databases">
        <title>MicrobeNet Type strains.</title>
        <authorList>
            <person name="Nicholson A.C."/>
        </authorList>
    </citation>
    <scope>NUCLEOTIDE SEQUENCE [LARGE SCALE GENOMIC DNA]</scope>
    <source>
        <strain evidence="12 13">JCM 3224</strain>
    </source>
</reference>